<keyword evidence="2 5" id="KW-0378">Hydrolase</keyword>
<organism evidence="7 8">
    <name type="scientific">Dinoroseobacter phage vB_DshS-R5C</name>
    <dbReference type="NCBI Taxonomy" id="1965368"/>
    <lineage>
        <taxon>Viruses</taxon>
        <taxon>Duplodnaviria</taxon>
        <taxon>Heunggongvirae</taxon>
        <taxon>Uroviricota</taxon>
        <taxon>Caudoviricetes</taxon>
        <taxon>Nanhaivirus</taxon>
        <taxon>Nanhaivirus D5C</taxon>
    </lineage>
</organism>
<dbReference type="EMBL" id="KY606587">
    <property type="protein sequence ID" value="ARB06163.1"/>
    <property type="molecule type" value="Genomic_DNA"/>
</dbReference>
<dbReference type="Pfam" id="PF13538">
    <property type="entry name" value="UvrD_C_2"/>
    <property type="match status" value="1"/>
</dbReference>
<evidence type="ECO:0000313" key="7">
    <source>
        <dbReference type="EMBL" id="ARB06163.1"/>
    </source>
</evidence>
<keyword evidence="3 5" id="KW-0347">Helicase</keyword>
<evidence type="ECO:0000256" key="4">
    <source>
        <dbReference type="ARBA" id="ARBA00022840"/>
    </source>
</evidence>
<keyword evidence="1 5" id="KW-0547">Nucleotide-binding</keyword>
<dbReference type="InterPro" id="IPR027417">
    <property type="entry name" value="P-loop_NTPase"/>
</dbReference>
<dbReference type="GO" id="GO:0000725">
    <property type="term" value="P:recombinational repair"/>
    <property type="evidence" value="ECO:0007669"/>
    <property type="project" value="TreeGrafter"/>
</dbReference>
<proteinExistence type="predicted"/>
<evidence type="ECO:0000256" key="1">
    <source>
        <dbReference type="ARBA" id="ARBA00022741"/>
    </source>
</evidence>
<dbReference type="PANTHER" id="PTHR11070">
    <property type="entry name" value="UVRD / RECB / PCRA DNA HELICASE FAMILY MEMBER"/>
    <property type="match status" value="1"/>
</dbReference>
<dbReference type="InterPro" id="IPR014016">
    <property type="entry name" value="UvrD-like_ATP-bd"/>
</dbReference>
<evidence type="ECO:0000259" key="6">
    <source>
        <dbReference type="PROSITE" id="PS51198"/>
    </source>
</evidence>
<name>A0A1V0DYD4_9CAUD</name>
<dbReference type="Gene3D" id="3.40.50.300">
    <property type="entry name" value="P-loop containing nucleotide triphosphate hydrolases"/>
    <property type="match status" value="3"/>
</dbReference>
<evidence type="ECO:0000256" key="5">
    <source>
        <dbReference type="PROSITE-ProRule" id="PRU00560"/>
    </source>
</evidence>
<evidence type="ECO:0000256" key="2">
    <source>
        <dbReference type="ARBA" id="ARBA00022801"/>
    </source>
</evidence>
<dbReference type="GO" id="GO:0005524">
    <property type="term" value="F:ATP binding"/>
    <property type="evidence" value="ECO:0007669"/>
    <property type="project" value="UniProtKB-UniRule"/>
</dbReference>
<keyword evidence="8" id="KW-1185">Reference proteome</keyword>
<dbReference type="SUPFAM" id="SSF52540">
    <property type="entry name" value="P-loop containing nucleoside triphosphate hydrolases"/>
    <property type="match status" value="1"/>
</dbReference>
<accession>A0A1V0DYD4</accession>
<dbReference type="GO" id="GO:0043138">
    <property type="term" value="F:3'-5' DNA helicase activity"/>
    <property type="evidence" value="ECO:0007669"/>
    <property type="project" value="TreeGrafter"/>
</dbReference>
<evidence type="ECO:0000313" key="8">
    <source>
        <dbReference type="Proteomes" id="UP000224401"/>
    </source>
</evidence>
<reference evidence="7 8" key="1">
    <citation type="submission" date="2017-02" db="EMBL/GenBank/DDBJ databases">
        <title>A novel roseosiphophage isolated from the oligotrophic South China Sea.</title>
        <authorList>
            <person name="Yang Y."/>
            <person name="Cai L."/>
            <person name="Zhang R."/>
        </authorList>
    </citation>
    <scope>NUCLEOTIDE SEQUENCE [LARGE SCALE GENOMIC DNA]</scope>
</reference>
<dbReference type="OrthoDB" id="1418at10239"/>
<dbReference type="PANTHER" id="PTHR11070:SF2">
    <property type="entry name" value="ATP-DEPENDENT DNA HELICASE SRS2"/>
    <property type="match status" value="1"/>
</dbReference>
<dbReference type="InterPro" id="IPR000212">
    <property type="entry name" value="DNA_helicase_UvrD/REP"/>
</dbReference>
<dbReference type="PROSITE" id="PS51198">
    <property type="entry name" value="UVRD_HELICASE_ATP_BIND"/>
    <property type="match status" value="1"/>
</dbReference>
<gene>
    <name evidence="7" type="ORF">vBDshSR5C_109</name>
</gene>
<dbReference type="GO" id="GO:0016787">
    <property type="term" value="F:hydrolase activity"/>
    <property type="evidence" value="ECO:0007669"/>
    <property type="project" value="UniProtKB-UniRule"/>
</dbReference>
<dbReference type="InterPro" id="IPR027785">
    <property type="entry name" value="UvrD-like_helicase_C"/>
</dbReference>
<feature type="domain" description="UvrD-like helicase ATP-binding" evidence="6">
    <location>
        <begin position="7"/>
        <end position="305"/>
    </location>
</feature>
<keyword evidence="4 5" id="KW-0067">ATP-binding</keyword>
<dbReference type="GO" id="GO:0003677">
    <property type="term" value="F:DNA binding"/>
    <property type="evidence" value="ECO:0007669"/>
    <property type="project" value="InterPro"/>
</dbReference>
<sequence>MTKFKPSAAQQRFYDWVSNESGNCILNAVAGAGKTTTIMHGIEKMRGTVWFGVYNKKMADEIKEKLAGNRKLAKRAQFKAQEQVTASTFHSLGSSLVRSITYPNRADVDDKKVAKIVDSIILEKEAHAQQERDDLRALAPTIIRLVSMAKNRGFVPASQVRNGLSNWDDVAAWQAMADHFDIGDTLDFDEIDTAIGFARTVLRRSTKDIATIDFDDMVYLPLARKMNLKPWHRFQWVLIDEAQDTNPTRRALAELVLAPGGRLVAVGDPHQAIYGFTGADNDSLEQIRYAFDAIELPLTTTYRCPKNVVAHAQQWVSHIEAHDNNADGEVITQPYMDFVDALPNIDRAAYGETAILCRFNKYLVGLCFKMIRMGLPAKIEGRAIGDGLVKLATRWKSAKTVNGLTTKLEAYQEREIAKATAKGNEAKVDRIVDEVATLMTIIDRVRGNGLDRVTDVVDAIEEIFADDVSGKNLITLCSAHKSKGLEWDTVYLLDREALMPSARAKKDWEVAQENNLIYVAVTRAKQTLVEVTGVVEENDPTKREE</sequence>
<dbReference type="Proteomes" id="UP000224401">
    <property type="component" value="Segment"/>
</dbReference>
<evidence type="ECO:0000256" key="3">
    <source>
        <dbReference type="ARBA" id="ARBA00022806"/>
    </source>
</evidence>
<protein>
    <submittedName>
        <fullName evidence="7">ATP-dependent DNA helicase</fullName>
    </submittedName>
</protein>
<dbReference type="Pfam" id="PF00580">
    <property type="entry name" value="UvrD-helicase"/>
    <property type="match status" value="1"/>
</dbReference>
<feature type="binding site" evidence="5">
    <location>
        <begin position="28"/>
        <end position="35"/>
    </location>
    <ligand>
        <name>ATP</name>
        <dbReference type="ChEBI" id="CHEBI:30616"/>
    </ligand>
</feature>